<dbReference type="EMBL" id="JAIWYP010000007">
    <property type="protein sequence ID" value="KAH3795669.1"/>
    <property type="molecule type" value="Genomic_DNA"/>
</dbReference>
<accession>A0A9D4FAZ8</accession>
<evidence type="ECO:0000313" key="1">
    <source>
        <dbReference type="EMBL" id="KAH3795669.1"/>
    </source>
</evidence>
<reference evidence="1" key="1">
    <citation type="journal article" date="2019" name="bioRxiv">
        <title>The Genome of the Zebra Mussel, Dreissena polymorpha: A Resource for Invasive Species Research.</title>
        <authorList>
            <person name="McCartney M.A."/>
            <person name="Auch B."/>
            <person name="Kono T."/>
            <person name="Mallez S."/>
            <person name="Zhang Y."/>
            <person name="Obille A."/>
            <person name="Becker A."/>
            <person name="Abrahante J.E."/>
            <person name="Garbe J."/>
            <person name="Badalamenti J.P."/>
            <person name="Herman A."/>
            <person name="Mangelson H."/>
            <person name="Liachko I."/>
            <person name="Sullivan S."/>
            <person name="Sone E.D."/>
            <person name="Koren S."/>
            <person name="Silverstein K.A.T."/>
            <person name="Beckman K.B."/>
            <person name="Gohl D.M."/>
        </authorList>
    </citation>
    <scope>NUCLEOTIDE SEQUENCE</scope>
    <source>
        <strain evidence="1">Duluth1</strain>
        <tissue evidence="1">Whole animal</tissue>
    </source>
</reference>
<sequence length="82" mass="9408">MSIRSPQDCFTITSIIYSTDTRPLAERFSIHFLLDRYLIFLTCQKISGRSPTNADLPDRPLSLMPTEKDQYPTAWSGLIELI</sequence>
<organism evidence="1 2">
    <name type="scientific">Dreissena polymorpha</name>
    <name type="common">Zebra mussel</name>
    <name type="synonym">Mytilus polymorpha</name>
    <dbReference type="NCBI Taxonomy" id="45954"/>
    <lineage>
        <taxon>Eukaryota</taxon>
        <taxon>Metazoa</taxon>
        <taxon>Spiralia</taxon>
        <taxon>Lophotrochozoa</taxon>
        <taxon>Mollusca</taxon>
        <taxon>Bivalvia</taxon>
        <taxon>Autobranchia</taxon>
        <taxon>Heteroconchia</taxon>
        <taxon>Euheterodonta</taxon>
        <taxon>Imparidentia</taxon>
        <taxon>Neoheterodontei</taxon>
        <taxon>Myida</taxon>
        <taxon>Dreissenoidea</taxon>
        <taxon>Dreissenidae</taxon>
        <taxon>Dreissena</taxon>
    </lineage>
</organism>
<evidence type="ECO:0000313" key="2">
    <source>
        <dbReference type="Proteomes" id="UP000828390"/>
    </source>
</evidence>
<keyword evidence="2" id="KW-1185">Reference proteome</keyword>
<name>A0A9D4FAZ8_DREPO</name>
<dbReference type="Proteomes" id="UP000828390">
    <property type="component" value="Unassembled WGS sequence"/>
</dbReference>
<gene>
    <name evidence="1" type="ORF">DPMN_149225</name>
</gene>
<comment type="caution">
    <text evidence="1">The sequence shown here is derived from an EMBL/GenBank/DDBJ whole genome shotgun (WGS) entry which is preliminary data.</text>
</comment>
<reference evidence="1" key="2">
    <citation type="submission" date="2020-11" db="EMBL/GenBank/DDBJ databases">
        <authorList>
            <person name="McCartney M.A."/>
            <person name="Auch B."/>
            <person name="Kono T."/>
            <person name="Mallez S."/>
            <person name="Becker A."/>
            <person name="Gohl D.M."/>
            <person name="Silverstein K.A.T."/>
            <person name="Koren S."/>
            <person name="Bechman K.B."/>
            <person name="Herman A."/>
            <person name="Abrahante J.E."/>
            <person name="Garbe J."/>
        </authorList>
    </citation>
    <scope>NUCLEOTIDE SEQUENCE</scope>
    <source>
        <strain evidence="1">Duluth1</strain>
        <tissue evidence="1">Whole animal</tissue>
    </source>
</reference>
<protein>
    <submittedName>
        <fullName evidence="1">Uncharacterized protein</fullName>
    </submittedName>
</protein>
<proteinExistence type="predicted"/>
<dbReference type="AlphaFoldDB" id="A0A9D4FAZ8"/>